<dbReference type="AlphaFoldDB" id="A0A919FDA2"/>
<evidence type="ECO:0000259" key="10">
    <source>
        <dbReference type="Pfam" id="PF04261"/>
    </source>
</evidence>
<accession>A0A919FDA2</accession>
<comment type="cofactor">
    <cofactor evidence="1">
        <name>heme b</name>
        <dbReference type="ChEBI" id="CHEBI:60344"/>
    </cofactor>
</comment>
<dbReference type="RefSeq" id="WP_190209237.1">
    <property type="nucleotide sequence ID" value="NZ_BNBO01000002.1"/>
</dbReference>
<evidence type="ECO:0000256" key="5">
    <source>
        <dbReference type="ARBA" id="ARBA00022729"/>
    </source>
</evidence>
<sequence>MTSQHTASGSRPDPSAPGGCPAVGGASRRGFVRAALGAGTAGAALALGAGPGSVRARAEQRSDAGFVPFHGVHQAGVTTPAPAFASFVSLDVTATDRAGLEALFRTLTTRIRFLASGGTPPDMGPDAPPSDSGLLGPVLPTDDLTVTVGVGASLFDDRFGLGAARPLRLAPMRAFAGDRLQPAELHGDLSLQVCAESRDTVLHTLRDLTRHTRGAVRARWQVDGFQNRPRPSGAQRNLLGFKDGIVNPDTTSARLMDRLVWVAEGGGEPGWATGGSYQVIRVIRTLADAWDGLRLAEQERIIGRNKATGAPLGYGSETDAPNYGKDPEGAGIALDAHIRLANPRTQATADSRILRRGFNYDRGLDPAGEVDLGLAFCCYQQDVVRQFEAVQTRLADEPLARFLQPTGGGYFFVLPGVRDASDWLARGLLAAV</sequence>
<dbReference type="PANTHER" id="PTHR30521:SF4">
    <property type="entry name" value="DEFERROCHELATASE"/>
    <property type="match status" value="1"/>
</dbReference>
<comment type="similarity">
    <text evidence="8">Belongs to the DyP-type peroxidase family.</text>
</comment>
<evidence type="ECO:0000256" key="9">
    <source>
        <dbReference type="SAM" id="MobiDB-lite"/>
    </source>
</evidence>
<feature type="domain" description="Dyp-type peroxidase C-terminal" evidence="11">
    <location>
        <begin position="235"/>
        <end position="417"/>
    </location>
</feature>
<reference evidence="12" key="2">
    <citation type="submission" date="2020-09" db="EMBL/GenBank/DDBJ databases">
        <authorList>
            <person name="Sun Q."/>
            <person name="Ohkuma M."/>
        </authorList>
    </citation>
    <scope>NUCLEOTIDE SEQUENCE</scope>
    <source>
        <strain evidence="12">JCM 4646</strain>
    </source>
</reference>
<dbReference type="NCBIfam" id="TIGR01413">
    <property type="entry name" value="Dyp_perox_fam"/>
    <property type="match status" value="1"/>
</dbReference>
<evidence type="ECO:0000256" key="8">
    <source>
        <dbReference type="ARBA" id="ARBA00025737"/>
    </source>
</evidence>
<dbReference type="GeneID" id="95351214"/>
<dbReference type="GO" id="GO:0004601">
    <property type="term" value="F:peroxidase activity"/>
    <property type="evidence" value="ECO:0007669"/>
    <property type="project" value="UniProtKB-KW"/>
</dbReference>
<evidence type="ECO:0000259" key="11">
    <source>
        <dbReference type="Pfam" id="PF20628"/>
    </source>
</evidence>
<dbReference type="PROSITE" id="PS51404">
    <property type="entry name" value="DYP_PEROXIDASE"/>
    <property type="match status" value="1"/>
</dbReference>
<dbReference type="Pfam" id="PF20628">
    <property type="entry name" value="Dyp_perox_C"/>
    <property type="match status" value="1"/>
</dbReference>
<evidence type="ECO:0000256" key="3">
    <source>
        <dbReference type="ARBA" id="ARBA00022617"/>
    </source>
</evidence>
<keyword evidence="2 12" id="KW-0575">Peroxidase</keyword>
<dbReference type="InterPro" id="IPR048328">
    <property type="entry name" value="Dyp_perox_C"/>
</dbReference>
<dbReference type="InterPro" id="IPR048327">
    <property type="entry name" value="Dyp_perox_N"/>
</dbReference>
<feature type="domain" description="Dyp-type peroxidase N-terminal" evidence="10">
    <location>
        <begin position="74"/>
        <end position="226"/>
    </location>
</feature>
<protein>
    <submittedName>
        <fullName evidence="12">Iron-dependent peroxidase</fullName>
    </submittedName>
</protein>
<dbReference type="InterPro" id="IPR006311">
    <property type="entry name" value="TAT_signal"/>
</dbReference>
<organism evidence="12 13">
    <name type="scientific">Kitasatospora indigofera</name>
    <dbReference type="NCBI Taxonomy" id="67307"/>
    <lineage>
        <taxon>Bacteria</taxon>
        <taxon>Bacillati</taxon>
        <taxon>Actinomycetota</taxon>
        <taxon>Actinomycetes</taxon>
        <taxon>Kitasatosporales</taxon>
        <taxon>Streptomycetaceae</taxon>
        <taxon>Kitasatospora</taxon>
    </lineage>
</organism>
<evidence type="ECO:0000256" key="2">
    <source>
        <dbReference type="ARBA" id="ARBA00022559"/>
    </source>
</evidence>
<dbReference type="Proteomes" id="UP000617734">
    <property type="component" value="Unassembled WGS sequence"/>
</dbReference>
<dbReference type="EMBL" id="BNBO01000002">
    <property type="protein sequence ID" value="GHH61069.1"/>
    <property type="molecule type" value="Genomic_DNA"/>
</dbReference>
<evidence type="ECO:0000256" key="1">
    <source>
        <dbReference type="ARBA" id="ARBA00001970"/>
    </source>
</evidence>
<reference evidence="12" key="1">
    <citation type="journal article" date="2014" name="Int. J. Syst. Evol. Microbiol.">
        <title>Complete genome sequence of Corynebacterium casei LMG S-19264T (=DSM 44701T), isolated from a smear-ripened cheese.</title>
        <authorList>
            <consortium name="US DOE Joint Genome Institute (JGI-PGF)"/>
            <person name="Walter F."/>
            <person name="Albersmeier A."/>
            <person name="Kalinowski J."/>
            <person name="Ruckert C."/>
        </authorList>
    </citation>
    <scope>NUCLEOTIDE SEQUENCE</scope>
    <source>
        <strain evidence="12">JCM 4646</strain>
    </source>
</reference>
<proteinExistence type="inferred from homology"/>
<dbReference type="InterPro" id="IPR011008">
    <property type="entry name" value="Dimeric_a/b-barrel"/>
</dbReference>
<keyword evidence="13" id="KW-1185">Reference proteome</keyword>
<evidence type="ECO:0000256" key="7">
    <source>
        <dbReference type="ARBA" id="ARBA00023004"/>
    </source>
</evidence>
<evidence type="ECO:0000256" key="4">
    <source>
        <dbReference type="ARBA" id="ARBA00022723"/>
    </source>
</evidence>
<keyword evidence="6" id="KW-0560">Oxidoreductase</keyword>
<gene>
    <name evidence="12" type="ORF">GCM10018781_06860</name>
</gene>
<keyword evidence="5" id="KW-0732">Signal</keyword>
<dbReference type="PROSITE" id="PS51318">
    <property type="entry name" value="TAT"/>
    <property type="match status" value="1"/>
</dbReference>
<evidence type="ECO:0000313" key="12">
    <source>
        <dbReference type="EMBL" id="GHH61069.1"/>
    </source>
</evidence>
<keyword evidence="7" id="KW-0408">Iron</keyword>
<dbReference type="InterPro" id="IPR006314">
    <property type="entry name" value="Dyp_peroxidase"/>
</dbReference>
<dbReference type="PANTHER" id="PTHR30521">
    <property type="entry name" value="DEFERROCHELATASE/PEROXIDASE"/>
    <property type="match status" value="1"/>
</dbReference>
<dbReference type="GO" id="GO:0005829">
    <property type="term" value="C:cytosol"/>
    <property type="evidence" value="ECO:0007669"/>
    <property type="project" value="TreeGrafter"/>
</dbReference>
<name>A0A919FDA2_9ACTN</name>
<dbReference type="GO" id="GO:0020037">
    <property type="term" value="F:heme binding"/>
    <property type="evidence" value="ECO:0007669"/>
    <property type="project" value="InterPro"/>
</dbReference>
<dbReference type="SUPFAM" id="SSF54909">
    <property type="entry name" value="Dimeric alpha+beta barrel"/>
    <property type="match status" value="1"/>
</dbReference>
<dbReference type="Pfam" id="PF04261">
    <property type="entry name" value="Dyp_perox_N"/>
    <property type="match status" value="1"/>
</dbReference>
<evidence type="ECO:0000313" key="13">
    <source>
        <dbReference type="Proteomes" id="UP000617734"/>
    </source>
</evidence>
<keyword evidence="3" id="KW-0349">Heme</keyword>
<feature type="region of interest" description="Disordered" evidence="9">
    <location>
        <begin position="1"/>
        <end position="22"/>
    </location>
</feature>
<dbReference type="GO" id="GO:0046872">
    <property type="term" value="F:metal ion binding"/>
    <property type="evidence" value="ECO:0007669"/>
    <property type="project" value="UniProtKB-KW"/>
</dbReference>
<evidence type="ECO:0000256" key="6">
    <source>
        <dbReference type="ARBA" id="ARBA00023002"/>
    </source>
</evidence>
<comment type="caution">
    <text evidence="12">The sequence shown here is derived from an EMBL/GenBank/DDBJ whole genome shotgun (WGS) entry which is preliminary data.</text>
</comment>
<keyword evidence="4" id="KW-0479">Metal-binding</keyword>